<keyword evidence="2" id="KW-1185">Reference proteome</keyword>
<organism evidence="1 2">
    <name type="scientific">Camellia sinensis</name>
    <name type="common">Tea plant</name>
    <name type="synonym">Thea sinensis</name>
    <dbReference type="NCBI Taxonomy" id="4442"/>
    <lineage>
        <taxon>Eukaryota</taxon>
        <taxon>Viridiplantae</taxon>
        <taxon>Streptophyta</taxon>
        <taxon>Embryophyta</taxon>
        <taxon>Tracheophyta</taxon>
        <taxon>Spermatophyta</taxon>
        <taxon>Magnoliopsida</taxon>
        <taxon>eudicotyledons</taxon>
        <taxon>Gunneridae</taxon>
        <taxon>Pentapetalae</taxon>
        <taxon>asterids</taxon>
        <taxon>Ericales</taxon>
        <taxon>Theaceae</taxon>
        <taxon>Camellia</taxon>
    </lineage>
</organism>
<protein>
    <submittedName>
        <fullName evidence="1">Uncharacterized protein</fullName>
    </submittedName>
</protein>
<gene>
    <name evidence="1" type="ORF">HYC85_032068</name>
</gene>
<dbReference type="Proteomes" id="UP000593564">
    <property type="component" value="Unassembled WGS sequence"/>
</dbReference>
<reference evidence="2" key="1">
    <citation type="journal article" date="2020" name="Nat. Commun.">
        <title>Genome assembly of wild tea tree DASZ reveals pedigree and selection history of tea varieties.</title>
        <authorList>
            <person name="Zhang W."/>
            <person name="Zhang Y."/>
            <person name="Qiu H."/>
            <person name="Guo Y."/>
            <person name="Wan H."/>
            <person name="Zhang X."/>
            <person name="Scossa F."/>
            <person name="Alseekh S."/>
            <person name="Zhang Q."/>
            <person name="Wang P."/>
            <person name="Xu L."/>
            <person name="Schmidt M.H."/>
            <person name="Jia X."/>
            <person name="Li D."/>
            <person name="Zhu A."/>
            <person name="Guo F."/>
            <person name="Chen W."/>
            <person name="Ni D."/>
            <person name="Usadel B."/>
            <person name="Fernie A.R."/>
            <person name="Wen W."/>
        </authorList>
    </citation>
    <scope>NUCLEOTIDE SEQUENCE [LARGE SCALE GENOMIC DNA]</scope>
    <source>
        <strain evidence="2">cv. G240</strain>
    </source>
</reference>
<reference evidence="1 2" key="2">
    <citation type="submission" date="2020-07" db="EMBL/GenBank/DDBJ databases">
        <title>Genome assembly of wild tea tree DASZ reveals pedigree and selection history of tea varieties.</title>
        <authorList>
            <person name="Zhang W."/>
        </authorList>
    </citation>
    <scope>NUCLEOTIDE SEQUENCE [LARGE SCALE GENOMIC DNA]</scope>
    <source>
        <strain evidence="2">cv. G240</strain>
        <tissue evidence="1">Leaf</tissue>
    </source>
</reference>
<dbReference type="EMBL" id="JACBKZ010000015">
    <property type="protein sequence ID" value="KAF5931195.1"/>
    <property type="molecule type" value="Genomic_DNA"/>
</dbReference>
<proteinExistence type="predicted"/>
<evidence type="ECO:0000313" key="1">
    <source>
        <dbReference type="EMBL" id="KAF5931195.1"/>
    </source>
</evidence>
<name>A0A7J7FSA6_CAMSI</name>
<evidence type="ECO:0000313" key="2">
    <source>
        <dbReference type="Proteomes" id="UP000593564"/>
    </source>
</evidence>
<accession>A0A7J7FSA6</accession>
<sequence length="114" mass="13046">MTTTLPTLQMSHTLHHILAHAYHAAQRITLTHPNMFKLFLYKSTKIHPYITLHINEKKKKKNSCIQIILCQPMTVCMALWPTTYSFISTTYIILHVLTTTSIHASNILSSTPNT</sequence>
<comment type="caution">
    <text evidence="1">The sequence shown here is derived from an EMBL/GenBank/DDBJ whole genome shotgun (WGS) entry which is preliminary data.</text>
</comment>
<dbReference type="AlphaFoldDB" id="A0A7J7FSA6"/>